<dbReference type="InterPro" id="IPR050347">
    <property type="entry name" value="Bact_Beta-galactosidase"/>
</dbReference>
<dbReference type="InterPro" id="IPR027417">
    <property type="entry name" value="P-loop_NTPase"/>
</dbReference>
<dbReference type="InterPro" id="IPR036961">
    <property type="entry name" value="Kinesin_motor_dom_sf"/>
</dbReference>
<proteinExistence type="predicted"/>
<organism evidence="6 7">
    <name type="scientific">Lactuca saligna</name>
    <name type="common">Willowleaf lettuce</name>
    <dbReference type="NCBI Taxonomy" id="75948"/>
    <lineage>
        <taxon>Eukaryota</taxon>
        <taxon>Viridiplantae</taxon>
        <taxon>Streptophyta</taxon>
        <taxon>Embryophyta</taxon>
        <taxon>Tracheophyta</taxon>
        <taxon>Spermatophyta</taxon>
        <taxon>Magnoliopsida</taxon>
        <taxon>eudicotyledons</taxon>
        <taxon>Gunneridae</taxon>
        <taxon>Pentapetalae</taxon>
        <taxon>asterids</taxon>
        <taxon>campanulids</taxon>
        <taxon>Asterales</taxon>
        <taxon>Asteraceae</taxon>
        <taxon>Cichorioideae</taxon>
        <taxon>Cichorieae</taxon>
        <taxon>Lactucinae</taxon>
        <taxon>Lactuca</taxon>
    </lineage>
</organism>
<dbReference type="SUPFAM" id="SSF54534">
    <property type="entry name" value="FKBP-like"/>
    <property type="match status" value="1"/>
</dbReference>
<dbReference type="Pfam" id="PF02836">
    <property type="entry name" value="Glyco_hydro_2_C"/>
    <property type="match status" value="1"/>
</dbReference>
<dbReference type="SUPFAM" id="SSF52540">
    <property type="entry name" value="P-loop containing nucleoside triphosphate hydrolases"/>
    <property type="match status" value="1"/>
</dbReference>
<dbReference type="Proteomes" id="UP001177003">
    <property type="component" value="Chromosome 3"/>
</dbReference>
<keyword evidence="7" id="KW-1185">Reference proteome</keyword>
<dbReference type="InterPro" id="IPR006103">
    <property type="entry name" value="Glyco_hydro_2_cat"/>
</dbReference>
<evidence type="ECO:0000259" key="5">
    <source>
        <dbReference type="PROSITE" id="PS50059"/>
    </source>
</evidence>
<name>A0AA35YPA7_LACSI</name>
<dbReference type="InterPro" id="IPR017853">
    <property type="entry name" value="GH"/>
</dbReference>
<dbReference type="InterPro" id="IPR001179">
    <property type="entry name" value="PPIase_FKBP_dom"/>
</dbReference>
<evidence type="ECO:0000313" key="6">
    <source>
        <dbReference type="EMBL" id="CAI9277745.1"/>
    </source>
</evidence>
<dbReference type="InterPro" id="IPR046357">
    <property type="entry name" value="PPIase_dom_sf"/>
</dbReference>
<gene>
    <name evidence="6" type="ORF">LSALG_LOCUS17656</name>
</gene>
<evidence type="ECO:0000313" key="7">
    <source>
        <dbReference type="Proteomes" id="UP001177003"/>
    </source>
</evidence>
<dbReference type="AlphaFoldDB" id="A0AA35YPA7"/>
<keyword evidence="4" id="KW-0413">Isomerase</keyword>
<dbReference type="EC" id="5.2.1.8" evidence="4"/>
<reference evidence="6" key="1">
    <citation type="submission" date="2023-04" db="EMBL/GenBank/DDBJ databases">
        <authorList>
            <person name="Vijverberg K."/>
            <person name="Xiong W."/>
            <person name="Schranz E."/>
        </authorList>
    </citation>
    <scope>NUCLEOTIDE SEQUENCE</scope>
</reference>
<dbReference type="PROSITE" id="PS50059">
    <property type="entry name" value="FKBP_PPIASE"/>
    <property type="match status" value="1"/>
</dbReference>
<evidence type="ECO:0000256" key="2">
    <source>
        <dbReference type="ARBA" id="ARBA00022801"/>
    </source>
</evidence>
<dbReference type="GO" id="GO:0003755">
    <property type="term" value="F:peptidyl-prolyl cis-trans isomerase activity"/>
    <property type="evidence" value="ECO:0007669"/>
    <property type="project" value="UniProtKB-KW"/>
</dbReference>
<protein>
    <recommendedName>
        <fullName evidence="4">peptidylprolyl isomerase</fullName>
        <ecNumber evidence="4">5.2.1.8</ecNumber>
    </recommendedName>
</protein>
<dbReference type="GO" id="GO:0004565">
    <property type="term" value="F:beta-galactosidase activity"/>
    <property type="evidence" value="ECO:0007669"/>
    <property type="project" value="UniProtKB-EC"/>
</dbReference>
<dbReference type="Gene3D" id="3.10.50.40">
    <property type="match status" value="1"/>
</dbReference>
<evidence type="ECO:0000256" key="1">
    <source>
        <dbReference type="ARBA" id="ARBA00001412"/>
    </source>
</evidence>
<dbReference type="EMBL" id="OX465079">
    <property type="protein sequence ID" value="CAI9277745.1"/>
    <property type="molecule type" value="Genomic_DNA"/>
</dbReference>
<comment type="catalytic activity">
    <reaction evidence="1">
        <text>Hydrolysis of terminal non-reducing beta-D-galactose residues in beta-D-galactosides.</text>
        <dbReference type="EC" id="3.2.1.23"/>
    </reaction>
</comment>
<dbReference type="Gene3D" id="3.40.850.10">
    <property type="entry name" value="Kinesin motor domain"/>
    <property type="match status" value="1"/>
</dbReference>
<dbReference type="SUPFAM" id="SSF51445">
    <property type="entry name" value="(Trans)glycosidases"/>
    <property type="match status" value="1"/>
</dbReference>
<accession>A0AA35YPA7</accession>
<evidence type="ECO:0000256" key="4">
    <source>
        <dbReference type="PROSITE-ProRule" id="PRU00277"/>
    </source>
</evidence>
<dbReference type="PANTHER" id="PTHR46323:SF2">
    <property type="entry name" value="BETA-GALACTOSIDASE"/>
    <property type="match status" value="1"/>
</dbReference>
<comment type="catalytic activity">
    <reaction evidence="4">
        <text>[protein]-peptidylproline (omega=180) = [protein]-peptidylproline (omega=0)</text>
        <dbReference type="Rhea" id="RHEA:16237"/>
        <dbReference type="Rhea" id="RHEA-COMP:10747"/>
        <dbReference type="Rhea" id="RHEA-COMP:10748"/>
        <dbReference type="ChEBI" id="CHEBI:83833"/>
        <dbReference type="ChEBI" id="CHEBI:83834"/>
        <dbReference type="EC" id="5.2.1.8"/>
    </reaction>
</comment>
<dbReference type="GO" id="GO:0009341">
    <property type="term" value="C:beta-galactosidase complex"/>
    <property type="evidence" value="ECO:0007669"/>
    <property type="project" value="TreeGrafter"/>
</dbReference>
<dbReference type="GO" id="GO:0005990">
    <property type="term" value="P:lactose catabolic process"/>
    <property type="evidence" value="ECO:0007669"/>
    <property type="project" value="TreeGrafter"/>
</dbReference>
<evidence type="ECO:0000256" key="3">
    <source>
        <dbReference type="ARBA" id="ARBA00023295"/>
    </source>
</evidence>
<keyword evidence="4" id="KW-0697">Rotamase</keyword>
<dbReference type="Pfam" id="PF00254">
    <property type="entry name" value="FKBP_C"/>
    <property type="match status" value="1"/>
</dbReference>
<keyword evidence="2" id="KW-0378">Hydrolase</keyword>
<feature type="domain" description="PPIase FKBP-type" evidence="5">
    <location>
        <begin position="263"/>
        <end position="309"/>
    </location>
</feature>
<sequence length="441" mass="49787">MVVTESLRTVTYMRNNAATGDGGSNGTFFRVVLLVRREKYDEALEYVKRARKCLATELAALVIDYCTLLVGNSISLNVRSSLTILVSQQLIVLFMDPGKILHLVDQLCLDLNDEFRRYLPIILLSGYGKTPHYMKVDRDKWADEDDDAGPAADLDMGGVDFSSGPDIDMTTEDTWGVNYQALQDLFELPEARMDVIKYEVGVQMIEIYNEQVKDLLIKVRFDFQFGVSPKILDPVYLGHEFPLPLHLAESESTQTCEIHAHKGDRVKVHYRGKLTDGTVFDSSFERGDPIEFELGTGQASEQSHGPMIEPSNEISRLMFLYCRIGPMNSEIKQRKLMLDTIEAGEELMPHRIPVDTGDFGDTPNDLNFCLNGLIWPDRTPHPAVNEVKYCYQPIKILFTNGVIKVMLVLETRLKISYFGMARSFGGTETQAKVNTQRFVGT</sequence>
<dbReference type="Gene3D" id="3.20.20.80">
    <property type="entry name" value="Glycosidases"/>
    <property type="match status" value="1"/>
</dbReference>
<keyword evidence="3" id="KW-0326">Glycosidase</keyword>
<dbReference type="PANTHER" id="PTHR46323">
    <property type="entry name" value="BETA-GALACTOSIDASE"/>
    <property type="match status" value="1"/>
</dbReference>